<dbReference type="Proteomes" id="UP001642409">
    <property type="component" value="Unassembled WGS sequence"/>
</dbReference>
<keyword evidence="5" id="KW-1185">Reference proteome</keyword>
<gene>
    <name evidence="1" type="ORF">HINF_LOCUS1604</name>
    <name evidence="2" type="ORF">HINF_LOCUS1607</name>
    <name evidence="3" type="ORF">HINF_LOCUS22974</name>
    <name evidence="4" type="ORF">HINF_LOCUS22977</name>
</gene>
<name>A0AA86TB12_9EUKA</name>
<evidence type="ECO:0000313" key="4">
    <source>
        <dbReference type="EMBL" id="CAL6011766.1"/>
    </source>
</evidence>
<reference evidence="1" key="1">
    <citation type="submission" date="2023-06" db="EMBL/GenBank/DDBJ databases">
        <authorList>
            <person name="Kurt Z."/>
        </authorList>
    </citation>
    <scope>NUCLEOTIDE SEQUENCE</scope>
</reference>
<evidence type="ECO:0000313" key="3">
    <source>
        <dbReference type="EMBL" id="CAL6011760.1"/>
    </source>
</evidence>
<organism evidence="1">
    <name type="scientific">Hexamita inflata</name>
    <dbReference type="NCBI Taxonomy" id="28002"/>
    <lineage>
        <taxon>Eukaryota</taxon>
        <taxon>Metamonada</taxon>
        <taxon>Diplomonadida</taxon>
        <taxon>Hexamitidae</taxon>
        <taxon>Hexamitinae</taxon>
        <taxon>Hexamita</taxon>
    </lineage>
</organism>
<dbReference type="AlphaFoldDB" id="A0AA86TB12"/>
<dbReference type="EMBL" id="CAXDID020000065">
    <property type="protein sequence ID" value="CAL6011766.1"/>
    <property type="molecule type" value="Genomic_DNA"/>
</dbReference>
<evidence type="ECO:0000313" key="1">
    <source>
        <dbReference type="EMBL" id="CAI9913959.1"/>
    </source>
</evidence>
<dbReference type="EMBL" id="CAXDID020000065">
    <property type="protein sequence ID" value="CAL6011760.1"/>
    <property type="molecule type" value="Genomic_DNA"/>
</dbReference>
<reference evidence="3 5" key="2">
    <citation type="submission" date="2024-07" db="EMBL/GenBank/DDBJ databases">
        <authorList>
            <person name="Akdeniz Z."/>
        </authorList>
    </citation>
    <scope>NUCLEOTIDE SEQUENCE [LARGE SCALE GENOMIC DNA]</scope>
</reference>
<comment type="caution">
    <text evidence="1">The sequence shown here is derived from an EMBL/GenBank/DDBJ whole genome shotgun (WGS) entry which is preliminary data.</text>
</comment>
<dbReference type="EMBL" id="CATOUU010000042">
    <property type="protein sequence ID" value="CAI9913962.1"/>
    <property type="molecule type" value="Genomic_DNA"/>
</dbReference>
<evidence type="ECO:0000313" key="2">
    <source>
        <dbReference type="EMBL" id="CAI9913962.1"/>
    </source>
</evidence>
<accession>A0AA86TB12</accession>
<protein>
    <submittedName>
        <fullName evidence="3">Hypothetical_protein</fullName>
    </submittedName>
</protein>
<dbReference type="EMBL" id="CATOUU010000042">
    <property type="protein sequence ID" value="CAI9913959.1"/>
    <property type="molecule type" value="Genomic_DNA"/>
</dbReference>
<sequence length="102" mass="12010">MNQRLQLIQQQQSKIQKSRNVFSYRLPPLSPKSISNKPCKLLFDAKKRQELDQLNNISKHKLIDILTETSENSLEITQTDLKQDCCSRSFDDQYQHLDVDFL</sequence>
<evidence type="ECO:0000313" key="5">
    <source>
        <dbReference type="Proteomes" id="UP001642409"/>
    </source>
</evidence>
<proteinExistence type="predicted"/>